<dbReference type="GO" id="GO:0008671">
    <property type="term" value="F:2-dehydro-3-deoxygalactonokinase activity"/>
    <property type="evidence" value="ECO:0007669"/>
    <property type="project" value="InterPro"/>
</dbReference>
<accession>A0A073IHG3</accession>
<name>A0A073IHG3_9RHOB</name>
<reference evidence="1 2" key="1">
    <citation type="submission" date="2014-01" db="EMBL/GenBank/DDBJ databases">
        <title>Sulfitobacter donghicola JCM 14565 Genome Sequencing.</title>
        <authorList>
            <person name="Lai Q."/>
            <person name="Hong Z."/>
        </authorList>
    </citation>
    <scope>NUCLEOTIDE SEQUENCE [LARGE SCALE GENOMIC DNA]</scope>
    <source>
        <strain evidence="1 2">JCM 14565</strain>
    </source>
</reference>
<dbReference type="STRING" id="1300350.Z948_1223"/>
<dbReference type="Pfam" id="PF05035">
    <property type="entry name" value="DGOK"/>
    <property type="match status" value="1"/>
</dbReference>
<evidence type="ECO:0000313" key="1">
    <source>
        <dbReference type="EMBL" id="KEJ88946.1"/>
    </source>
</evidence>
<keyword evidence="2" id="KW-1185">Reference proteome</keyword>
<dbReference type="EMBL" id="JAMC01000004">
    <property type="protein sequence ID" value="KEJ88946.1"/>
    <property type="molecule type" value="Genomic_DNA"/>
</dbReference>
<dbReference type="eggNOG" id="COG3734">
    <property type="taxonomic scope" value="Bacteria"/>
</dbReference>
<protein>
    <submittedName>
        <fullName evidence="1">2-keto-3-deoxy-galactonokinase</fullName>
    </submittedName>
</protein>
<keyword evidence="1" id="KW-0808">Transferase</keyword>
<dbReference type="GO" id="GO:0034194">
    <property type="term" value="P:D-galactonate catabolic process"/>
    <property type="evidence" value="ECO:0007669"/>
    <property type="project" value="InterPro"/>
</dbReference>
<dbReference type="Gene3D" id="3.30.420.310">
    <property type="entry name" value="2-keto-3-deoxy-galactonokinase, C-terminal domain"/>
    <property type="match status" value="1"/>
</dbReference>
<dbReference type="InterPro" id="IPR007729">
    <property type="entry name" value="DGOK"/>
</dbReference>
<comment type="caution">
    <text evidence="1">The sequence shown here is derived from an EMBL/GenBank/DDBJ whole genome shotgun (WGS) entry which is preliminary data.</text>
</comment>
<dbReference type="InterPro" id="IPR042257">
    <property type="entry name" value="DGOK_C"/>
</dbReference>
<dbReference type="Proteomes" id="UP000027734">
    <property type="component" value="Unassembled WGS sequence"/>
</dbReference>
<gene>
    <name evidence="1" type="ORF">DSW25_11920</name>
</gene>
<dbReference type="Gene3D" id="3.30.420.300">
    <property type="entry name" value="2-keto-3-deoxy-galactonokinase, substrate binding domain"/>
    <property type="match status" value="1"/>
</dbReference>
<organism evidence="1 2">
    <name type="scientific">Sulfitobacter donghicola DSW-25 = KCTC 12864 = JCM 14565</name>
    <dbReference type="NCBI Taxonomy" id="1300350"/>
    <lineage>
        <taxon>Bacteria</taxon>
        <taxon>Pseudomonadati</taxon>
        <taxon>Pseudomonadota</taxon>
        <taxon>Alphaproteobacteria</taxon>
        <taxon>Rhodobacterales</taxon>
        <taxon>Roseobacteraceae</taxon>
        <taxon>Sulfitobacter</taxon>
    </lineage>
</organism>
<dbReference type="AlphaFoldDB" id="A0A073IHG3"/>
<keyword evidence="1" id="KW-0418">Kinase</keyword>
<dbReference type="SUPFAM" id="SSF53067">
    <property type="entry name" value="Actin-like ATPase domain"/>
    <property type="match status" value="1"/>
</dbReference>
<dbReference type="InterPro" id="IPR042258">
    <property type="entry name" value="DGOK_N"/>
</dbReference>
<dbReference type="InterPro" id="IPR043129">
    <property type="entry name" value="ATPase_NBD"/>
</dbReference>
<proteinExistence type="predicted"/>
<sequence length="305" mass="32371">MKTQNTDLHWIAVDWGTTNLRVWMMDGENAVIAEESSSKGMGGLESHEFEPALLELIEPYLSEAQVTPVICAGMVGAREAWQEAPYVATPCTPPKGAQAIAVPSNDTRISVSILPGVKQLSPPDVMRGEETQIAGVLLEYPNFDGIICLPGTHTKWVHISAGEIVSFQTFMTGEMFALLSGQSVLRHSVSSDEWDQASFLTAVSDSMSRPQSVAAHLFGLRAGGLVGDQSAHVARSKLSGMLIGMELAAARPYWLGQNVAILGAGPVAELYRSGLVEQGVPAVVQDVAGLTLAGLTAAFIAQKEG</sequence>
<dbReference type="RefSeq" id="WP_025058651.1">
    <property type="nucleotide sequence ID" value="NZ_JAMC01000004.1"/>
</dbReference>
<dbReference type="OrthoDB" id="256574at2"/>
<evidence type="ECO:0000313" key="2">
    <source>
        <dbReference type="Proteomes" id="UP000027734"/>
    </source>
</evidence>